<gene>
    <name evidence="1" type="ORF">J2X15_003475</name>
</gene>
<sequence>MPLLMSALPNERRSPLRVRGLRWCAIIGLLMTSLVLGGCSAVRLAYNNAPDFTYWWLDGYFDFDGAQSLRLRNDLQSLQDWHRKGELPQLAETLKNLNTAATQPVAPEQVCKLSAYLEERVQTVLDRAAPTAVALAPSLTVAQLDHLARALDKRNREWREEWLDGTPEQRNDRRLKKLVERAEGFYGRVSDEQRALLQSQLDTSAFDASLQYREILRRQQDVLQTLRALRASNPAEIHVQAEVRALVARSLQSPDPVFRQYTDRVRTQACSAIAAFHNSTTTSQRSKLQQTLQGYEADVRALMART</sequence>
<dbReference type="RefSeq" id="WP_310345064.1">
    <property type="nucleotide sequence ID" value="NZ_JAVDXO010000009.1"/>
</dbReference>
<evidence type="ECO:0000313" key="2">
    <source>
        <dbReference type="Proteomes" id="UP001268089"/>
    </source>
</evidence>
<accession>A0ABU1ZRI1</accession>
<evidence type="ECO:0008006" key="3">
    <source>
        <dbReference type="Google" id="ProtNLM"/>
    </source>
</evidence>
<name>A0ABU1ZRI1_9BURK</name>
<proteinExistence type="predicted"/>
<organism evidence="1 2">
    <name type="scientific">Rhodoferax saidenbachensis</name>
    <dbReference type="NCBI Taxonomy" id="1484693"/>
    <lineage>
        <taxon>Bacteria</taxon>
        <taxon>Pseudomonadati</taxon>
        <taxon>Pseudomonadota</taxon>
        <taxon>Betaproteobacteria</taxon>
        <taxon>Burkholderiales</taxon>
        <taxon>Comamonadaceae</taxon>
        <taxon>Rhodoferax</taxon>
    </lineage>
</organism>
<dbReference type="EMBL" id="JAVDXO010000009">
    <property type="protein sequence ID" value="MDR7308166.1"/>
    <property type="molecule type" value="Genomic_DNA"/>
</dbReference>
<evidence type="ECO:0000313" key="1">
    <source>
        <dbReference type="EMBL" id="MDR7308166.1"/>
    </source>
</evidence>
<dbReference type="Proteomes" id="UP001268089">
    <property type="component" value="Unassembled WGS sequence"/>
</dbReference>
<keyword evidence="2" id="KW-1185">Reference proteome</keyword>
<reference evidence="1 2" key="1">
    <citation type="submission" date="2023-07" db="EMBL/GenBank/DDBJ databases">
        <title>Sorghum-associated microbial communities from plants grown in Nebraska, USA.</title>
        <authorList>
            <person name="Schachtman D."/>
        </authorList>
    </citation>
    <scope>NUCLEOTIDE SEQUENCE [LARGE SCALE GENOMIC DNA]</scope>
    <source>
        <strain evidence="1 2">BE308</strain>
    </source>
</reference>
<protein>
    <recommendedName>
        <fullName evidence="3">Lipoprotein</fullName>
    </recommendedName>
</protein>
<comment type="caution">
    <text evidence="1">The sequence shown here is derived from an EMBL/GenBank/DDBJ whole genome shotgun (WGS) entry which is preliminary data.</text>
</comment>
<dbReference type="Pfam" id="PF19795">
    <property type="entry name" value="DUF6279"/>
    <property type="match status" value="1"/>
</dbReference>